<dbReference type="Pfam" id="PF13424">
    <property type="entry name" value="TPR_12"/>
    <property type="match status" value="1"/>
</dbReference>
<dbReference type="InterPro" id="IPR019734">
    <property type="entry name" value="TPR_rpt"/>
</dbReference>
<dbReference type="InterPro" id="IPR029489">
    <property type="entry name" value="OGT/SEC/SPY_C"/>
</dbReference>
<organism evidence="10">
    <name type="scientific">uncultured marine bacterium 560</name>
    <dbReference type="NCBI Taxonomy" id="257395"/>
    <lineage>
        <taxon>Bacteria</taxon>
        <taxon>environmental samples</taxon>
    </lineage>
</organism>
<feature type="repeat" description="TPR" evidence="8">
    <location>
        <begin position="39"/>
        <end position="72"/>
    </location>
</feature>
<dbReference type="AlphaFoldDB" id="Q6SGE6"/>
<dbReference type="SMART" id="SM00028">
    <property type="entry name" value="TPR"/>
    <property type="match status" value="8"/>
</dbReference>
<evidence type="ECO:0000256" key="2">
    <source>
        <dbReference type="ARBA" id="ARBA00005386"/>
    </source>
</evidence>
<dbReference type="PROSITE" id="PS50005">
    <property type="entry name" value="TPR"/>
    <property type="match status" value="8"/>
</dbReference>
<dbReference type="InterPro" id="IPR011990">
    <property type="entry name" value="TPR-like_helical_dom_sf"/>
</dbReference>
<evidence type="ECO:0000259" key="9">
    <source>
        <dbReference type="Pfam" id="PF13844"/>
    </source>
</evidence>
<dbReference type="Pfam" id="PF07719">
    <property type="entry name" value="TPR_2"/>
    <property type="match status" value="1"/>
</dbReference>
<feature type="repeat" description="TPR" evidence="8">
    <location>
        <begin position="107"/>
        <end position="140"/>
    </location>
</feature>
<dbReference type="PANTHER" id="PTHR44998:SF1">
    <property type="entry name" value="UDP-N-ACETYLGLUCOSAMINE--PEPTIDE N-ACETYLGLUCOSAMINYLTRANSFERASE 110 KDA SUBUNIT"/>
    <property type="match status" value="1"/>
</dbReference>
<proteinExistence type="inferred from homology"/>
<sequence>MKISMQTEIKSVISLYSNGQIQEALDSVGALIKDYPNEPLLYNISGICYKAIGQRDAAVKSFENALAIKQDFADAHNNLGVTLQELGQLEAAVKHYEEALAIRPDYAEAHNNFGVTLQELGQLEAAVKHYEEALAIRPDYAEAHNNLGITLKELGQLDAAVESYKKTIVIKPNFAEAHNNLGITLKELGQLDTAVKSYEKALAIKPNFAEAHNNLGNVFKDLGQLDTAVKSYEKALAIRPDYAEVHNNLGNALKELGQLDAAFNCYEKTLAIKPEFAEANYNRGNVLKGLKRLDEALASYERAYILKPDIDFLLGDLLHTKMHLCIWDDLPSQLDEFKNKINNSEKVIHPFPVLALIDDPEVQRKTAEIFANEKYSQSHLLSKIERYPKHKKIRIGYFSADFRDHPVSHLTAELYEIHDRNQFEIYAFSFGPDTQDEMNLRIKAGVDHFHDVRSMSHKEVVMLARSLEIDIAVDLTGFTKNARTEIFAMSVAPIQISYIGYLGTMGANYYDYLVADPTIIPEKNQKYFSEKIAYLPSYQVNDSTQSPPEIFFTRQDLGLPETGFVFCCFNNTFKITPTTFDSWGRILEHVEGSILLIYVDNESAKLNLTKEIVLRGIDPSRLIFGEKLPIPEYLARYRVADLFLDTHPYNAGTTSSDALRMGLPVLTLKGNSFNSRMAASVINAVNLPELITSTQKEYESLAIELATHPEQLKIIKEKLIKNLPTAPLYDTPLFTQHLESAYRTMYDRYHQRLELDHIYMERYK</sequence>
<dbReference type="GO" id="GO:0097363">
    <property type="term" value="F:protein O-acetylglucosaminyltransferase activity"/>
    <property type="evidence" value="ECO:0007669"/>
    <property type="project" value="UniProtKB-EC"/>
</dbReference>
<feature type="domain" description="O-GlcNAc transferase C-terminal" evidence="9">
    <location>
        <begin position="388"/>
        <end position="542"/>
    </location>
</feature>
<feature type="repeat" description="TPR" evidence="8">
    <location>
        <begin position="141"/>
        <end position="174"/>
    </location>
</feature>
<feature type="repeat" description="TPR" evidence="8">
    <location>
        <begin position="175"/>
        <end position="208"/>
    </location>
</feature>
<keyword evidence="6" id="KW-0677">Repeat</keyword>
<reference evidence="10" key="1">
    <citation type="submission" date="2003-11" db="EMBL/GenBank/DDBJ databases">
        <authorList>
            <person name="Heidelberg J.F."/>
            <person name="Eisen J.A."/>
            <person name="Nelson W.C."/>
            <person name="DeLong E.F."/>
        </authorList>
    </citation>
    <scope>NUCLEOTIDE SEQUENCE</scope>
</reference>
<evidence type="ECO:0000256" key="6">
    <source>
        <dbReference type="ARBA" id="ARBA00022737"/>
    </source>
</evidence>
<feature type="repeat" description="TPR" evidence="8">
    <location>
        <begin position="73"/>
        <end position="106"/>
    </location>
</feature>
<comment type="pathway">
    <text evidence="1">Protein modification; protein glycosylation.</text>
</comment>
<protein>
    <recommendedName>
        <fullName evidence="3">protein O-GlcNAc transferase</fullName>
        <ecNumber evidence="3">2.4.1.255</ecNumber>
    </recommendedName>
</protein>
<feature type="repeat" description="TPR" evidence="8">
    <location>
        <begin position="277"/>
        <end position="310"/>
    </location>
</feature>
<dbReference type="InterPro" id="IPR013105">
    <property type="entry name" value="TPR_2"/>
</dbReference>
<evidence type="ECO:0000256" key="3">
    <source>
        <dbReference type="ARBA" id="ARBA00011970"/>
    </source>
</evidence>
<evidence type="ECO:0000256" key="7">
    <source>
        <dbReference type="ARBA" id="ARBA00022803"/>
    </source>
</evidence>
<evidence type="ECO:0000313" key="10">
    <source>
        <dbReference type="EMBL" id="AAR37916.1"/>
    </source>
</evidence>
<name>Q6SGE6_9BACT</name>
<dbReference type="EMBL" id="AY458642">
    <property type="protein sequence ID" value="AAR37916.1"/>
    <property type="molecule type" value="Genomic_DNA"/>
</dbReference>
<evidence type="ECO:0000256" key="4">
    <source>
        <dbReference type="ARBA" id="ARBA00022676"/>
    </source>
</evidence>
<feature type="repeat" description="TPR" evidence="8">
    <location>
        <begin position="243"/>
        <end position="276"/>
    </location>
</feature>
<feature type="repeat" description="TPR" evidence="8">
    <location>
        <begin position="209"/>
        <end position="242"/>
    </location>
</feature>
<comment type="similarity">
    <text evidence="2">Belongs to the glycosyltransferase 41 family. O-GlcNAc transferase subfamily.</text>
</comment>
<evidence type="ECO:0000256" key="5">
    <source>
        <dbReference type="ARBA" id="ARBA00022679"/>
    </source>
</evidence>
<dbReference type="GO" id="GO:0006493">
    <property type="term" value="P:protein O-linked glycosylation"/>
    <property type="evidence" value="ECO:0007669"/>
    <property type="project" value="TreeGrafter"/>
</dbReference>
<accession>Q6SGE6</accession>
<dbReference type="Gene3D" id="1.25.40.10">
    <property type="entry name" value="Tetratricopeptide repeat domain"/>
    <property type="match status" value="6"/>
</dbReference>
<dbReference type="PROSITE" id="PS50293">
    <property type="entry name" value="TPR_REGION"/>
    <property type="match status" value="6"/>
</dbReference>
<dbReference type="CAZy" id="GT41">
    <property type="family name" value="Glycosyltransferase Family 41"/>
</dbReference>
<keyword evidence="7 8" id="KW-0802">TPR repeat</keyword>
<keyword evidence="4" id="KW-0328">Glycosyltransferase</keyword>
<dbReference type="SUPFAM" id="SSF53756">
    <property type="entry name" value="UDP-Glycosyltransferase/glycogen phosphorylase"/>
    <property type="match status" value="1"/>
</dbReference>
<reference evidence="10" key="2">
    <citation type="submission" date="2003-12" db="EMBL/GenBank/DDBJ databases">
        <title>Monterey Bay Coastal Ocean Microbial Observatory environmental clone sequencing.</title>
        <authorList>
            <person name="DeLong E.F."/>
        </authorList>
    </citation>
    <scope>NUCLEOTIDE SEQUENCE</scope>
</reference>
<dbReference type="Pfam" id="PF13844">
    <property type="entry name" value="Glyco_transf_41"/>
    <property type="match status" value="2"/>
</dbReference>
<keyword evidence="5" id="KW-0808">Transferase</keyword>
<dbReference type="PANTHER" id="PTHR44998">
    <property type="match status" value="1"/>
</dbReference>
<dbReference type="Gene3D" id="3.40.50.11380">
    <property type="match status" value="1"/>
</dbReference>
<evidence type="ECO:0000256" key="1">
    <source>
        <dbReference type="ARBA" id="ARBA00004922"/>
    </source>
</evidence>
<gene>
    <name evidence="10" type="ORF">MBMO_EBAC750-16D01.58</name>
</gene>
<dbReference type="Pfam" id="PF13181">
    <property type="entry name" value="TPR_8"/>
    <property type="match status" value="1"/>
</dbReference>
<dbReference type="Gene3D" id="3.40.50.2000">
    <property type="entry name" value="Glycogen Phosphorylase B"/>
    <property type="match status" value="1"/>
</dbReference>
<dbReference type="Pfam" id="PF13414">
    <property type="entry name" value="TPR_11"/>
    <property type="match status" value="2"/>
</dbReference>
<dbReference type="EC" id="2.4.1.255" evidence="3"/>
<evidence type="ECO:0000256" key="8">
    <source>
        <dbReference type="PROSITE-ProRule" id="PRU00339"/>
    </source>
</evidence>
<dbReference type="SUPFAM" id="SSF48452">
    <property type="entry name" value="TPR-like"/>
    <property type="match status" value="1"/>
</dbReference>
<feature type="domain" description="O-GlcNAc transferase C-terminal" evidence="9">
    <location>
        <begin position="550"/>
        <end position="738"/>
    </location>
</feature>